<keyword evidence="2" id="KW-1185">Reference proteome</keyword>
<evidence type="ECO:0000313" key="2">
    <source>
        <dbReference type="Proteomes" id="UP001439008"/>
    </source>
</evidence>
<protein>
    <submittedName>
        <fullName evidence="1">Uncharacterized protein</fullName>
    </submittedName>
</protein>
<reference evidence="1 2" key="1">
    <citation type="journal article" date="2024" name="BMC Biol.">
        <title>Comparative genomics of Ascetosporea gives new insight into the evolutionary basis for animal parasitism in Rhizaria.</title>
        <authorList>
            <person name="Hiltunen Thoren M."/>
            <person name="Onut-Brannstrom I."/>
            <person name="Alfjorden A."/>
            <person name="Peckova H."/>
            <person name="Swords F."/>
            <person name="Hooper C."/>
            <person name="Holzer A.S."/>
            <person name="Bass D."/>
            <person name="Burki F."/>
        </authorList>
    </citation>
    <scope>NUCLEOTIDE SEQUENCE [LARGE SCALE GENOMIC DNA]</scope>
    <source>
        <strain evidence="1">20-A016</strain>
    </source>
</reference>
<dbReference type="EMBL" id="JBDODL010001181">
    <property type="protein sequence ID" value="MES1921242.1"/>
    <property type="molecule type" value="Genomic_DNA"/>
</dbReference>
<comment type="caution">
    <text evidence="1">The sequence shown here is derived from an EMBL/GenBank/DDBJ whole genome shotgun (WGS) entry which is preliminary data.</text>
</comment>
<evidence type="ECO:0000313" key="1">
    <source>
        <dbReference type="EMBL" id="MES1921242.1"/>
    </source>
</evidence>
<sequence length="58" mass="6803">MGKVSLYLDVFTGANRNIDRHFLSRREKRAVRFDKKVVLNRSLMKQHLLIDWSPTSSA</sequence>
<proteinExistence type="predicted"/>
<accession>A0ABV2ANK7</accession>
<name>A0ABV2ANK7_9EUKA</name>
<gene>
    <name evidence="1" type="ORF">MHBO_002799</name>
</gene>
<organism evidence="1 2">
    <name type="scientific">Bonamia ostreae</name>
    <dbReference type="NCBI Taxonomy" id="126728"/>
    <lineage>
        <taxon>Eukaryota</taxon>
        <taxon>Sar</taxon>
        <taxon>Rhizaria</taxon>
        <taxon>Endomyxa</taxon>
        <taxon>Ascetosporea</taxon>
        <taxon>Haplosporida</taxon>
        <taxon>Bonamia</taxon>
    </lineage>
</organism>
<dbReference type="Proteomes" id="UP001439008">
    <property type="component" value="Unassembled WGS sequence"/>
</dbReference>